<reference evidence="3 4" key="1">
    <citation type="journal article" date="2016" name="Nat. Commun.">
        <title>Thousands of microbial genomes shed light on interconnected biogeochemical processes in an aquifer system.</title>
        <authorList>
            <person name="Anantharaman K."/>
            <person name="Brown C.T."/>
            <person name="Hug L.A."/>
            <person name="Sharon I."/>
            <person name="Castelle C.J."/>
            <person name="Probst A.J."/>
            <person name="Thomas B.C."/>
            <person name="Singh A."/>
            <person name="Wilkins M.J."/>
            <person name="Karaoz U."/>
            <person name="Brodie E.L."/>
            <person name="Williams K.H."/>
            <person name="Hubbard S.S."/>
            <person name="Banfield J.F."/>
        </authorList>
    </citation>
    <scope>NUCLEOTIDE SEQUENCE [LARGE SCALE GENOMIC DNA]</scope>
</reference>
<dbReference type="EMBL" id="MGFH01000045">
    <property type="protein sequence ID" value="OGM07415.1"/>
    <property type="molecule type" value="Genomic_DNA"/>
</dbReference>
<protein>
    <recommendedName>
        <fullName evidence="5">TolC family protein</fullName>
    </recommendedName>
</protein>
<dbReference type="PANTHER" id="PTHR30203">
    <property type="entry name" value="OUTER MEMBRANE CATION EFFLUX PROTEIN"/>
    <property type="match status" value="1"/>
</dbReference>
<gene>
    <name evidence="3" type="ORF">A2008_02690</name>
</gene>
<evidence type="ECO:0008006" key="5">
    <source>
        <dbReference type="Google" id="ProtNLM"/>
    </source>
</evidence>
<evidence type="ECO:0000313" key="3">
    <source>
        <dbReference type="EMBL" id="OGM07415.1"/>
    </source>
</evidence>
<evidence type="ECO:0000313" key="4">
    <source>
        <dbReference type="Proteomes" id="UP000178735"/>
    </source>
</evidence>
<dbReference type="STRING" id="1817813.A2008_02690"/>
<organism evidence="3 4">
    <name type="scientific">Candidatus Wallbacteria bacterium GWC2_49_35</name>
    <dbReference type="NCBI Taxonomy" id="1817813"/>
    <lineage>
        <taxon>Bacteria</taxon>
        <taxon>Candidatus Walliibacteriota</taxon>
    </lineage>
</organism>
<dbReference type="InterPro" id="IPR010131">
    <property type="entry name" value="MdtP/NodT-like"/>
</dbReference>
<name>A0A1F7WZE1_9BACT</name>
<dbReference type="Pfam" id="PF02321">
    <property type="entry name" value="OEP"/>
    <property type="match status" value="1"/>
</dbReference>
<dbReference type="Proteomes" id="UP000178735">
    <property type="component" value="Unassembled WGS sequence"/>
</dbReference>
<dbReference type="AlphaFoldDB" id="A0A1F7WZE1"/>
<dbReference type="Gene3D" id="1.20.1600.10">
    <property type="entry name" value="Outer membrane efflux proteins (OEP)"/>
    <property type="match status" value="1"/>
</dbReference>
<dbReference type="PANTHER" id="PTHR30203:SF24">
    <property type="entry name" value="BLR4935 PROTEIN"/>
    <property type="match status" value="1"/>
</dbReference>
<dbReference type="GO" id="GO:0015562">
    <property type="term" value="F:efflux transmembrane transporter activity"/>
    <property type="evidence" value="ECO:0007669"/>
    <property type="project" value="InterPro"/>
</dbReference>
<accession>A0A1F7WZE1</accession>
<feature type="chain" id="PRO_5009533646" description="TolC family protein" evidence="2">
    <location>
        <begin position="26"/>
        <end position="423"/>
    </location>
</feature>
<comment type="similarity">
    <text evidence="1">Belongs to the outer membrane factor (OMF) (TC 1.B.17) family.</text>
</comment>
<evidence type="ECO:0000256" key="1">
    <source>
        <dbReference type="ARBA" id="ARBA00007613"/>
    </source>
</evidence>
<proteinExistence type="inferred from homology"/>
<dbReference type="SUPFAM" id="SSF56954">
    <property type="entry name" value="Outer membrane efflux proteins (OEP)"/>
    <property type="match status" value="1"/>
</dbReference>
<feature type="signal peptide" evidence="2">
    <location>
        <begin position="1"/>
        <end position="25"/>
    </location>
</feature>
<comment type="caution">
    <text evidence="3">The sequence shown here is derived from an EMBL/GenBank/DDBJ whole genome shotgun (WGS) entry which is preliminary data.</text>
</comment>
<dbReference type="InterPro" id="IPR003423">
    <property type="entry name" value="OMP_efflux"/>
</dbReference>
<keyword evidence="2" id="KW-0732">Signal</keyword>
<sequence length="423" mass="47808">MKLVKYFFVLSLAAFFFIMPAHVIGADKNAAVFSIDTIIDKSIENNPQLESDRQIIKRDREMITAERSLENPTFEVMFDDQPVSSRSLGSGMRKNYKFTQMFHGPGKRSLMGKAAVSMSEASAAGYEISRLNMIRDIKENYYMLFMARNEKKIVEKGIAILTAFMSIVMQRYQLGLANQTDILKLNIEIEKMKTGLIKIVKNDRIATAKLNGFMNKKDGGSFEIELAMKTGEIKLSAAVLYEMAVKNNPDILSASKMVEKNEYGVALSRSARRPDFMLGAQYSNLRGDMEENRWSLMVGATLPIYKKRINAGIKAARAELRSSVEMKKAMENDTYTMIEEELAYIAAQNELINKYGGAIIPSANLSIQAAMIAYQNSQIDYESLVMTQQELYEFEMENLQAYIDYLVHLNMIERAVGTAVKPE</sequence>
<evidence type="ECO:0000256" key="2">
    <source>
        <dbReference type="SAM" id="SignalP"/>
    </source>
</evidence>